<evidence type="ECO:0000256" key="13">
    <source>
        <dbReference type="PROSITE-ProRule" id="PRU01087"/>
    </source>
</evidence>
<dbReference type="InterPro" id="IPR033118">
    <property type="entry name" value="EXPERA"/>
</dbReference>
<dbReference type="EMBL" id="ML996093">
    <property type="protein sequence ID" value="KAF2148441.1"/>
    <property type="molecule type" value="Genomic_DNA"/>
</dbReference>
<dbReference type="OrthoDB" id="58557at2759"/>
<keyword evidence="12" id="KW-0413">Isomerase</keyword>
<dbReference type="GO" id="GO:0016126">
    <property type="term" value="P:sterol biosynthetic process"/>
    <property type="evidence" value="ECO:0007669"/>
    <property type="project" value="UniProtKB-KW"/>
</dbReference>
<dbReference type="GO" id="GO:0000247">
    <property type="term" value="F:C-8 sterol isomerase activity"/>
    <property type="evidence" value="ECO:0007669"/>
    <property type="project" value="TreeGrafter"/>
</dbReference>
<feature type="domain" description="EXPERA" evidence="15">
    <location>
        <begin position="68"/>
        <end position="214"/>
    </location>
</feature>
<comment type="subcellular location">
    <subcellularLocation>
        <location evidence="1">Membrane</location>
        <topology evidence="1">Multi-pass membrane protein</topology>
    </subcellularLocation>
</comment>
<organism evidence="16 17">
    <name type="scientific">Myriangium duriaei CBS 260.36</name>
    <dbReference type="NCBI Taxonomy" id="1168546"/>
    <lineage>
        <taxon>Eukaryota</taxon>
        <taxon>Fungi</taxon>
        <taxon>Dikarya</taxon>
        <taxon>Ascomycota</taxon>
        <taxon>Pezizomycotina</taxon>
        <taxon>Dothideomycetes</taxon>
        <taxon>Dothideomycetidae</taxon>
        <taxon>Myriangiales</taxon>
        <taxon>Myriangiaceae</taxon>
        <taxon>Myriangium</taxon>
    </lineage>
</organism>
<evidence type="ECO:0000256" key="11">
    <source>
        <dbReference type="ARBA" id="ARBA00023221"/>
    </source>
</evidence>
<evidence type="ECO:0000256" key="12">
    <source>
        <dbReference type="ARBA" id="ARBA00023235"/>
    </source>
</evidence>
<keyword evidence="6 13" id="KW-1133">Transmembrane helix</keyword>
<evidence type="ECO:0000256" key="14">
    <source>
        <dbReference type="SAM" id="Phobius"/>
    </source>
</evidence>
<evidence type="ECO:0000313" key="17">
    <source>
        <dbReference type="Proteomes" id="UP000799439"/>
    </source>
</evidence>
<dbReference type="PANTHER" id="PTHR14207:SF0">
    <property type="entry name" value="3-BETA-HYDROXYSTEROID-DELTA(8),DELTA(7)-ISOMERASE"/>
    <property type="match status" value="1"/>
</dbReference>
<keyword evidence="11" id="KW-0753">Steroid metabolism</keyword>
<feature type="transmembrane region" description="Helical" evidence="14">
    <location>
        <begin position="195"/>
        <end position="215"/>
    </location>
</feature>
<evidence type="ECO:0000256" key="5">
    <source>
        <dbReference type="ARBA" id="ARBA00022955"/>
    </source>
</evidence>
<dbReference type="GO" id="GO:0016020">
    <property type="term" value="C:membrane"/>
    <property type="evidence" value="ECO:0007669"/>
    <property type="project" value="UniProtKB-SubCell"/>
</dbReference>
<feature type="transmembrane region" description="Helical" evidence="14">
    <location>
        <begin position="70"/>
        <end position="92"/>
    </location>
</feature>
<feature type="transmembrane region" description="Helical" evidence="14">
    <location>
        <begin position="123"/>
        <end position="144"/>
    </location>
</feature>
<dbReference type="AlphaFoldDB" id="A0A9P4IRM9"/>
<dbReference type="GO" id="GO:0005783">
    <property type="term" value="C:endoplasmic reticulum"/>
    <property type="evidence" value="ECO:0007669"/>
    <property type="project" value="TreeGrafter"/>
</dbReference>
<protein>
    <submittedName>
        <fullName evidence="16">Emopamil-binding protein</fullName>
    </submittedName>
</protein>
<evidence type="ECO:0000259" key="15">
    <source>
        <dbReference type="PROSITE" id="PS51751"/>
    </source>
</evidence>
<feature type="transmembrane region" description="Helical" evidence="14">
    <location>
        <begin position="38"/>
        <end position="58"/>
    </location>
</feature>
<comment type="caution">
    <text evidence="16">The sequence shown here is derived from an EMBL/GenBank/DDBJ whole genome shotgun (WGS) entry which is preliminary data.</text>
</comment>
<dbReference type="Pfam" id="PF05241">
    <property type="entry name" value="EBP"/>
    <property type="match status" value="1"/>
</dbReference>
<keyword evidence="9 13" id="KW-0472">Membrane</keyword>
<evidence type="ECO:0000313" key="16">
    <source>
        <dbReference type="EMBL" id="KAF2148441.1"/>
    </source>
</evidence>
<dbReference type="GO" id="GO:0004769">
    <property type="term" value="F:steroid Delta-isomerase activity"/>
    <property type="evidence" value="ECO:0007669"/>
    <property type="project" value="TreeGrafter"/>
</dbReference>
<reference evidence="16" key="1">
    <citation type="journal article" date="2020" name="Stud. Mycol.">
        <title>101 Dothideomycetes genomes: a test case for predicting lifestyles and emergence of pathogens.</title>
        <authorList>
            <person name="Haridas S."/>
            <person name="Albert R."/>
            <person name="Binder M."/>
            <person name="Bloem J."/>
            <person name="Labutti K."/>
            <person name="Salamov A."/>
            <person name="Andreopoulos B."/>
            <person name="Baker S."/>
            <person name="Barry K."/>
            <person name="Bills G."/>
            <person name="Bluhm B."/>
            <person name="Cannon C."/>
            <person name="Castanera R."/>
            <person name="Culley D."/>
            <person name="Daum C."/>
            <person name="Ezra D."/>
            <person name="Gonzalez J."/>
            <person name="Henrissat B."/>
            <person name="Kuo A."/>
            <person name="Liang C."/>
            <person name="Lipzen A."/>
            <person name="Lutzoni F."/>
            <person name="Magnuson J."/>
            <person name="Mondo S."/>
            <person name="Nolan M."/>
            <person name="Ohm R."/>
            <person name="Pangilinan J."/>
            <person name="Park H.-J."/>
            <person name="Ramirez L."/>
            <person name="Alfaro M."/>
            <person name="Sun H."/>
            <person name="Tritt A."/>
            <person name="Yoshinaga Y."/>
            <person name="Zwiers L.-H."/>
            <person name="Turgeon B."/>
            <person name="Goodwin S."/>
            <person name="Spatafora J."/>
            <person name="Crous P."/>
            <person name="Grigoriev I."/>
        </authorList>
    </citation>
    <scope>NUCLEOTIDE SEQUENCE</scope>
    <source>
        <strain evidence="16">CBS 260.36</strain>
    </source>
</reference>
<keyword evidence="17" id="KW-1185">Reference proteome</keyword>
<evidence type="ECO:0000256" key="9">
    <source>
        <dbReference type="ARBA" id="ARBA00023136"/>
    </source>
</evidence>
<keyword evidence="10" id="KW-1207">Sterol metabolism</keyword>
<dbReference type="GO" id="GO:0047750">
    <property type="term" value="F:cholestenol delta-isomerase activity"/>
    <property type="evidence" value="ECO:0007669"/>
    <property type="project" value="InterPro"/>
</dbReference>
<proteinExistence type="inferred from homology"/>
<keyword evidence="7" id="KW-0756">Sterol biosynthesis</keyword>
<dbReference type="InterPro" id="IPR007905">
    <property type="entry name" value="EBP"/>
</dbReference>
<gene>
    <name evidence="16" type="ORF">K461DRAFT_232832</name>
</gene>
<keyword evidence="5" id="KW-0752">Steroid biosynthesis</keyword>
<evidence type="ECO:0000256" key="10">
    <source>
        <dbReference type="ARBA" id="ARBA00023166"/>
    </source>
</evidence>
<feature type="transmembrane region" description="Helical" evidence="14">
    <location>
        <begin position="156"/>
        <end position="175"/>
    </location>
</feature>
<evidence type="ECO:0000256" key="3">
    <source>
        <dbReference type="ARBA" id="ARBA00022516"/>
    </source>
</evidence>
<keyword evidence="8" id="KW-0443">Lipid metabolism</keyword>
<evidence type="ECO:0000256" key="2">
    <source>
        <dbReference type="ARBA" id="ARBA00008337"/>
    </source>
</evidence>
<dbReference type="Proteomes" id="UP000799439">
    <property type="component" value="Unassembled WGS sequence"/>
</dbReference>
<name>A0A9P4IRM9_9PEZI</name>
<comment type="similarity">
    <text evidence="2">Belongs to the EBP family.</text>
</comment>
<dbReference type="PANTHER" id="PTHR14207">
    <property type="entry name" value="STEROL ISOMERASE"/>
    <property type="match status" value="1"/>
</dbReference>
<accession>A0A9P4IRM9</accession>
<keyword evidence="3" id="KW-0444">Lipid biosynthesis</keyword>
<evidence type="ECO:0000256" key="1">
    <source>
        <dbReference type="ARBA" id="ARBA00004141"/>
    </source>
</evidence>
<evidence type="ECO:0000256" key="7">
    <source>
        <dbReference type="ARBA" id="ARBA00023011"/>
    </source>
</evidence>
<evidence type="ECO:0000256" key="6">
    <source>
        <dbReference type="ARBA" id="ARBA00022989"/>
    </source>
</evidence>
<keyword evidence="4 13" id="KW-0812">Transmembrane</keyword>
<sequence>MIANLTGSNKGESIIEHPYYPVGVHIAGYLANESSVPYLLACFAVGCSVIFSASYFVTKSLRPNISKGELLTVMWFVLSGSIHFWFEGYYAINQANMGGLQTLFGQLWKEYALSDSRYLTQNAFVLCMESITAICWGPLCYIVAGMIATDHHLRHPLQAVVSLGQLYGDVLYYATSMFDHYMLDVTYSRPEAFYFWGYYVLMNAFWIVIPGWLLINSINASGEAFKVARTVQTGRKNK</sequence>
<evidence type="ECO:0000256" key="4">
    <source>
        <dbReference type="ARBA" id="ARBA00022692"/>
    </source>
</evidence>
<evidence type="ECO:0000256" key="8">
    <source>
        <dbReference type="ARBA" id="ARBA00023098"/>
    </source>
</evidence>
<dbReference type="PROSITE" id="PS51751">
    <property type="entry name" value="EXPERA"/>
    <property type="match status" value="1"/>
</dbReference>